<reference evidence="16 17" key="1">
    <citation type="journal article" date="2019" name="Int. J. Syst. Evol. Microbiol.">
        <title>The Global Catalogue of Microorganisms (GCM) 10K type strain sequencing project: providing services to taxonomists for standard genome sequencing and annotation.</title>
        <authorList>
            <consortium name="The Broad Institute Genomics Platform"/>
            <consortium name="The Broad Institute Genome Sequencing Center for Infectious Disease"/>
            <person name="Wu L."/>
            <person name="Ma J."/>
        </authorList>
    </citation>
    <scope>NUCLEOTIDE SEQUENCE [LARGE SCALE GENOMIC DNA]</scope>
    <source>
        <strain evidence="16 17">JCM 14603</strain>
    </source>
</reference>
<comment type="caution">
    <text evidence="16">The sequence shown here is derived from an EMBL/GenBank/DDBJ whole genome shotgun (WGS) entry which is preliminary data.</text>
</comment>
<accession>A0ABN1HSR7</accession>
<keyword evidence="17" id="KW-1185">Reference proteome</keyword>
<evidence type="ECO:0000313" key="16">
    <source>
        <dbReference type="EMBL" id="GAA0665770.1"/>
    </source>
</evidence>
<keyword evidence="5" id="KW-0812">Transmembrane</keyword>
<dbReference type="InterPro" id="IPR046357">
    <property type="entry name" value="PPIase_dom_sf"/>
</dbReference>
<keyword evidence="14" id="KW-0413">Isomerase</keyword>
<evidence type="ECO:0000256" key="4">
    <source>
        <dbReference type="ARBA" id="ARBA00022519"/>
    </source>
</evidence>
<evidence type="ECO:0000256" key="9">
    <source>
        <dbReference type="ARBA" id="ARBA00030642"/>
    </source>
</evidence>
<evidence type="ECO:0000256" key="11">
    <source>
        <dbReference type="ARBA" id="ARBA00038408"/>
    </source>
</evidence>
<evidence type="ECO:0000256" key="12">
    <source>
        <dbReference type="ARBA" id="ARBA00040743"/>
    </source>
</evidence>
<evidence type="ECO:0000256" key="14">
    <source>
        <dbReference type="PROSITE-ProRule" id="PRU00278"/>
    </source>
</evidence>
<dbReference type="PANTHER" id="PTHR47529:SF1">
    <property type="entry name" value="PERIPLASMIC CHAPERONE PPID"/>
    <property type="match status" value="1"/>
</dbReference>
<keyword evidence="8" id="KW-0143">Chaperone</keyword>
<evidence type="ECO:0000256" key="5">
    <source>
        <dbReference type="ARBA" id="ARBA00022692"/>
    </source>
</evidence>
<dbReference type="Pfam" id="PF13624">
    <property type="entry name" value="SurA_N_3"/>
    <property type="match status" value="1"/>
</dbReference>
<evidence type="ECO:0000256" key="8">
    <source>
        <dbReference type="ARBA" id="ARBA00023186"/>
    </source>
</evidence>
<dbReference type="InterPro" id="IPR052029">
    <property type="entry name" value="PpiD_chaperone"/>
</dbReference>
<evidence type="ECO:0000256" key="13">
    <source>
        <dbReference type="ARBA" id="ARBA00042775"/>
    </source>
</evidence>
<evidence type="ECO:0000256" key="7">
    <source>
        <dbReference type="ARBA" id="ARBA00023136"/>
    </source>
</evidence>
<dbReference type="Pfam" id="PF13145">
    <property type="entry name" value="Rotamase_2"/>
    <property type="match status" value="1"/>
</dbReference>
<evidence type="ECO:0000256" key="10">
    <source>
        <dbReference type="ARBA" id="ARBA00031484"/>
    </source>
</evidence>
<keyword evidence="6" id="KW-1133">Transmembrane helix</keyword>
<dbReference type="InterPro" id="IPR027304">
    <property type="entry name" value="Trigger_fact/SurA_dom_sf"/>
</dbReference>
<comment type="subcellular location">
    <subcellularLocation>
        <location evidence="1">Cell inner membrane</location>
        <topology evidence="1">Single-pass type II membrane protein</topology>
        <orientation evidence="1">Periplasmic side</orientation>
    </subcellularLocation>
</comment>
<evidence type="ECO:0000259" key="15">
    <source>
        <dbReference type="PROSITE" id="PS50198"/>
    </source>
</evidence>
<gene>
    <name evidence="16" type="ORF">GCM10009102_14450</name>
</gene>
<evidence type="ECO:0000256" key="1">
    <source>
        <dbReference type="ARBA" id="ARBA00004382"/>
    </source>
</evidence>
<proteinExistence type="inferred from homology"/>
<keyword evidence="4" id="KW-0997">Cell inner membrane</keyword>
<dbReference type="PROSITE" id="PS50198">
    <property type="entry name" value="PPIC_PPIASE_2"/>
    <property type="match status" value="1"/>
</dbReference>
<dbReference type="SUPFAM" id="SSF54534">
    <property type="entry name" value="FKBP-like"/>
    <property type="match status" value="1"/>
</dbReference>
<dbReference type="InterPro" id="IPR000297">
    <property type="entry name" value="PPIase_PpiC"/>
</dbReference>
<protein>
    <recommendedName>
        <fullName evidence="2">Parvulin-like PPIase</fullName>
    </recommendedName>
    <alternativeName>
        <fullName evidence="9">Peptidyl-prolyl cis-trans isomerase plp</fullName>
    </alternativeName>
    <alternativeName>
        <fullName evidence="12">Periplasmic chaperone PpiD</fullName>
    </alternativeName>
    <alternativeName>
        <fullName evidence="13">Periplasmic folding chaperone</fullName>
    </alternativeName>
    <alternativeName>
        <fullName evidence="10">Rotamase plp</fullName>
    </alternativeName>
</protein>
<keyword evidence="7" id="KW-0472">Membrane</keyword>
<organism evidence="16 17">
    <name type="scientific">Sphingomonas insulae</name>
    <dbReference type="NCBI Taxonomy" id="424800"/>
    <lineage>
        <taxon>Bacteria</taxon>
        <taxon>Pseudomonadati</taxon>
        <taxon>Pseudomonadota</taxon>
        <taxon>Alphaproteobacteria</taxon>
        <taxon>Sphingomonadales</taxon>
        <taxon>Sphingomonadaceae</taxon>
        <taxon>Sphingomonas</taxon>
    </lineage>
</organism>
<evidence type="ECO:0000256" key="2">
    <source>
        <dbReference type="ARBA" id="ARBA00018370"/>
    </source>
</evidence>
<dbReference type="SUPFAM" id="SSF109998">
    <property type="entry name" value="Triger factor/SurA peptide-binding domain-like"/>
    <property type="match status" value="1"/>
</dbReference>
<keyword evidence="3" id="KW-1003">Cell membrane</keyword>
<keyword evidence="14" id="KW-0697">Rotamase</keyword>
<dbReference type="RefSeq" id="WP_163959047.1">
    <property type="nucleotide sequence ID" value="NZ_BAAAES010000007.1"/>
</dbReference>
<evidence type="ECO:0000256" key="6">
    <source>
        <dbReference type="ARBA" id="ARBA00022989"/>
    </source>
</evidence>
<evidence type="ECO:0000256" key="3">
    <source>
        <dbReference type="ARBA" id="ARBA00022475"/>
    </source>
</evidence>
<feature type="domain" description="PpiC" evidence="15">
    <location>
        <begin position="272"/>
        <end position="360"/>
    </location>
</feature>
<dbReference type="EMBL" id="BAAAES010000007">
    <property type="protein sequence ID" value="GAA0665770.1"/>
    <property type="molecule type" value="Genomic_DNA"/>
</dbReference>
<evidence type="ECO:0000313" key="17">
    <source>
        <dbReference type="Proteomes" id="UP001500238"/>
    </source>
</evidence>
<dbReference type="Gene3D" id="3.10.50.40">
    <property type="match status" value="1"/>
</dbReference>
<dbReference type="Gene3D" id="1.10.4030.10">
    <property type="entry name" value="Porin chaperone SurA, peptide-binding domain"/>
    <property type="match status" value="1"/>
</dbReference>
<comment type="similarity">
    <text evidence="11">Belongs to the PpiD chaperone family.</text>
</comment>
<dbReference type="Proteomes" id="UP001500238">
    <property type="component" value="Unassembled WGS sequence"/>
</dbReference>
<sequence>MLSFFRRIINSKAGIVVTFIVLGVIALAFAAGDITGLGGGSTALSGGNVATVGGQKVGAAELRSRVQTELQAARQQQPTATMEQLLAQGGLQSILDRTINGLALEGFGHDQGMVVSKRSIDGVIASIPGLRGPNGQFDPANYQRLLADQKLTDAQVRSDIARDIIAQQLMLPTQGATQVPMKVALPYASLLLEKRDGLVGFIPAKAVDAGAAPTDADLQAFYRRNVARYTVPERRVVRYAMVSPAQVKASATPTDAEIAAAYRQQASRFAAAEKRTIAQVVVADQAGANALAAKVKGGASIADAARAAGLEPAVQTGVTKQAYAAASTPAVADAAFAAQRGGVIGPVRGPLGWIVARVDAVEQVAGKTLEQARPELVAELSKQKLQQALSDVHDKLDDALAKNATFDEAIADQKLSAQTTPALLANGVNPDAPATQPDPAVVPVVAAAFQMAEGDPAQLVPIGTDGGFAVVAIGRVIAAAPRPLAQVRQQVAADVTADRARAAARKLASDILAKVNKGMPLAQALATSGRALPPVQPASATRAQLAQQQGNVPAPLALMFSMTKGSAKLLEAPNNAGWLIVKLDTIVPGNAAGTPAAINGARGGIAQVVGREYAEQFARAIRGVVGVKTDAAALAKVRADLAGNGN</sequence>
<name>A0ABN1HSR7_9SPHN</name>
<dbReference type="PANTHER" id="PTHR47529">
    <property type="entry name" value="PEPTIDYL-PROLYL CIS-TRANS ISOMERASE D"/>
    <property type="match status" value="1"/>
</dbReference>